<dbReference type="AlphaFoldDB" id="A0A813DMM4"/>
<dbReference type="EMBL" id="CAJNNV010003590">
    <property type="protein sequence ID" value="CAE8589274.1"/>
    <property type="molecule type" value="Genomic_DNA"/>
</dbReference>
<dbReference type="Pfam" id="PF03874">
    <property type="entry name" value="RNA_pol_Rpb4"/>
    <property type="match status" value="1"/>
</dbReference>
<dbReference type="InterPro" id="IPR045222">
    <property type="entry name" value="Rpb4-like"/>
</dbReference>
<protein>
    <recommendedName>
        <fullName evidence="4">RNA polymerase Rpb4/RPC9 core domain-containing protein</fullName>
    </recommendedName>
</protein>
<evidence type="ECO:0000313" key="5">
    <source>
        <dbReference type="EMBL" id="CAE8589274.1"/>
    </source>
</evidence>
<comment type="subcellular location">
    <subcellularLocation>
        <location evidence="1">Nucleus</location>
    </subcellularLocation>
</comment>
<dbReference type="SMART" id="SM00657">
    <property type="entry name" value="RPOL4c"/>
    <property type="match status" value="1"/>
</dbReference>
<evidence type="ECO:0000259" key="4">
    <source>
        <dbReference type="SMART" id="SM00657"/>
    </source>
</evidence>
<organism evidence="6 7">
    <name type="scientific">Polarella glacialis</name>
    <name type="common">Dinoflagellate</name>
    <dbReference type="NCBI Taxonomy" id="89957"/>
    <lineage>
        <taxon>Eukaryota</taxon>
        <taxon>Sar</taxon>
        <taxon>Alveolata</taxon>
        <taxon>Dinophyceae</taxon>
        <taxon>Suessiales</taxon>
        <taxon>Suessiaceae</taxon>
        <taxon>Polarella</taxon>
    </lineage>
</organism>
<dbReference type="InterPro" id="IPR038324">
    <property type="entry name" value="Rpb4/RPC9_sf"/>
</dbReference>
<dbReference type="OrthoDB" id="2186918at2759"/>
<keyword evidence="7" id="KW-1185">Reference proteome</keyword>
<evidence type="ECO:0000313" key="7">
    <source>
        <dbReference type="Proteomes" id="UP000654075"/>
    </source>
</evidence>
<feature type="domain" description="RNA polymerase Rpb4/RPC9 core" evidence="4">
    <location>
        <begin position="22"/>
        <end position="143"/>
    </location>
</feature>
<dbReference type="GO" id="GO:0006352">
    <property type="term" value="P:DNA-templated transcription initiation"/>
    <property type="evidence" value="ECO:0007669"/>
    <property type="project" value="InterPro"/>
</dbReference>
<dbReference type="GO" id="GO:0030880">
    <property type="term" value="C:RNA polymerase complex"/>
    <property type="evidence" value="ECO:0007669"/>
    <property type="project" value="InterPro"/>
</dbReference>
<keyword evidence="2" id="KW-0539">Nucleus</keyword>
<gene>
    <name evidence="5" type="ORF">PGLA1383_LOCUS8044</name>
    <name evidence="6" type="ORF">PGLA1383_LOCUS8650</name>
</gene>
<dbReference type="GO" id="GO:0000166">
    <property type="term" value="F:nucleotide binding"/>
    <property type="evidence" value="ECO:0007669"/>
    <property type="project" value="InterPro"/>
</dbReference>
<accession>A0A813DMM4</accession>
<dbReference type="Proteomes" id="UP000654075">
    <property type="component" value="Unassembled WGS sequence"/>
</dbReference>
<dbReference type="InterPro" id="IPR006590">
    <property type="entry name" value="RNA_pol_Rpb4/RPC9_core"/>
</dbReference>
<evidence type="ECO:0000256" key="1">
    <source>
        <dbReference type="ARBA" id="ARBA00004123"/>
    </source>
</evidence>
<proteinExistence type="inferred from homology"/>
<dbReference type="EMBL" id="CAJNNV010003969">
    <property type="protein sequence ID" value="CAE8589920.1"/>
    <property type="molecule type" value="Genomic_DNA"/>
</dbReference>
<evidence type="ECO:0000256" key="3">
    <source>
        <dbReference type="ARBA" id="ARBA00025724"/>
    </source>
</evidence>
<reference evidence="6" key="1">
    <citation type="submission" date="2021-02" db="EMBL/GenBank/DDBJ databases">
        <authorList>
            <person name="Dougan E. K."/>
            <person name="Rhodes N."/>
            <person name="Thang M."/>
            <person name="Chan C."/>
        </authorList>
    </citation>
    <scope>NUCLEOTIDE SEQUENCE</scope>
</reference>
<dbReference type="Gene3D" id="1.20.1250.40">
    <property type="match status" value="1"/>
</dbReference>
<comment type="caution">
    <text evidence="6">The sequence shown here is derived from an EMBL/GenBank/DDBJ whole genome shotgun (WGS) entry which is preliminary data.</text>
</comment>
<sequence length="149" mass="17064">MSSIRDIDAAQVDQKDGKIMLGDWKGRESFHISEVDTILQRLQTQRAKVGRPVPDDMKKAMHYCKRFKPLRNESSAGKAKEQVLRRVEINGSLQPRCHDFEASQLLNLMPSTAEEAKTLIPTLENNPYLEALVKEIQPMRDFDRGIGYH</sequence>
<dbReference type="InterPro" id="IPR005574">
    <property type="entry name" value="Rpb4/RPC9"/>
</dbReference>
<comment type="similarity">
    <text evidence="3">Belongs to the eukaryotic RPB4 RNA polymerase subunit family.</text>
</comment>
<name>A0A813DMM4_POLGL</name>
<dbReference type="SUPFAM" id="SSF47819">
    <property type="entry name" value="HRDC-like"/>
    <property type="match status" value="1"/>
</dbReference>
<dbReference type="PANTHER" id="PTHR21297">
    <property type="entry name" value="DNA-DIRECTED RNA POLYMERASE II"/>
    <property type="match status" value="1"/>
</dbReference>
<evidence type="ECO:0000256" key="2">
    <source>
        <dbReference type="ARBA" id="ARBA00023242"/>
    </source>
</evidence>
<evidence type="ECO:0000313" key="6">
    <source>
        <dbReference type="EMBL" id="CAE8589920.1"/>
    </source>
</evidence>
<dbReference type="InterPro" id="IPR010997">
    <property type="entry name" value="HRDC-like_sf"/>
</dbReference>
<dbReference type="GO" id="GO:0005634">
    <property type="term" value="C:nucleus"/>
    <property type="evidence" value="ECO:0007669"/>
    <property type="project" value="UniProtKB-SubCell"/>
</dbReference>